<dbReference type="Proteomes" id="UP000282087">
    <property type="component" value="Unassembled WGS sequence"/>
</dbReference>
<dbReference type="AlphaFoldDB" id="A0A3M6VPY8"/>
<evidence type="ECO:0000259" key="3">
    <source>
        <dbReference type="PROSITE" id="PS50158"/>
    </source>
</evidence>
<feature type="compositionally biased region" description="Basic and acidic residues" evidence="2">
    <location>
        <begin position="387"/>
        <end position="399"/>
    </location>
</feature>
<dbReference type="EMBL" id="QLLG01000099">
    <property type="protein sequence ID" value="RMX68183.1"/>
    <property type="molecule type" value="Genomic_DNA"/>
</dbReference>
<dbReference type="VEuPathDB" id="FungiDB:DD237_003846"/>
<keyword evidence="5" id="KW-1185">Reference proteome</keyword>
<dbReference type="GO" id="GO:0008270">
    <property type="term" value="F:zinc ion binding"/>
    <property type="evidence" value="ECO:0007669"/>
    <property type="project" value="UniProtKB-KW"/>
</dbReference>
<feature type="region of interest" description="Disordered" evidence="2">
    <location>
        <begin position="382"/>
        <end position="438"/>
    </location>
</feature>
<dbReference type="PANTHER" id="PTHR47592:SF27">
    <property type="entry name" value="OS08G0421700 PROTEIN"/>
    <property type="match status" value="1"/>
</dbReference>
<evidence type="ECO:0000313" key="4">
    <source>
        <dbReference type="EMBL" id="RMX68183.1"/>
    </source>
</evidence>
<evidence type="ECO:0000256" key="2">
    <source>
        <dbReference type="SAM" id="MobiDB-lite"/>
    </source>
</evidence>
<dbReference type="PANTHER" id="PTHR47592">
    <property type="entry name" value="PBF68 PROTEIN"/>
    <property type="match status" value="1"/>
</dbReference>
<feature type="compositionally biased region" description="Acidic residues" evidence="2">
    <location>
        <begin position="414"/>
        <end position="424"/>
    </location>
</feature>
<keyword evidence="1" id="KW-0479">Metal-binding</keyword>
<sequence>MDDGVTMTQHLDKFDELIVGLQSLGEPIDEARQLVVLLSSLPAEYEIIASIVENAKDVTLIEVKEKLLKKYKRQDKKEATERALKVTTHGIKSKNARFDKSGRNNGRKDNISRKRIGFEGKCFNCDKFGHMKRECPDFKGPGKNEEDAVFAAGESRSSGWLIDSGATAHMTPHREDLFDYKNLVTSIEVTIADGKKIRVVGTGSVRLTGIDGKRIRMLDVLHIPGLDRRLLSVGKLAERGLNVEFERTSCIIWNKKQATASGKKVGKAYILECQQETAQYVEYSDVDSNYDLWHARMGHLNKDALEKTQRVTTGIPITNFKTKALCKVAQPENEKEHPVEDEPMESTADPFEDVEMQEDEHEPISSGRELTTYHRQHELTANGDMVFRPERERSRRPREPSLLLGNGMIMADENTMDSDDDPDNDDHFYPPSPKRPRIDEDNLLAEAVLANAASIGDANDAPTTYQQAMDSDEVKEWVKAMSAELKAHSENGSWSLVPKMKNVRIIGCRWVFAKKRNEHEQVVRYKAPTCRKRIQAEVRCRFL</sequence>
<dbReference type="InterPro" id="IPR054722">
    <property type="entry name" value="PolX-like_BBD"/>
</dbReference>
<evidence type="ECO:0000313" key="5">
    <source>
        <dbReference type="Proteomes" id="UP000282087"/>
    </source>
</evidence>
<evidence type="ECO:0000256" key="1">
    <source>
        <dbReference type="PROSITE-ProRule" id="PRU00047"/>
    </source>
</evidence>
<proteinExistence type="predicted"/>
<gene>
    <name evidence="4" type="ORF">DD238_008185</name>
</gene>
<keyword evidence="1" id="KW-0863">Zinc-finger</keyword>
<reference evidence="4 5" key="1">
    <citation type="submission" date="2018-06" db="EMBL/GenBank/DDBJ databases">
        <title>Comparative genomics of downy mildews reveals potential adaptations to biotrophy.</title>
        <authorList>
            <person name="Fletcher K."/>
            <person name="Klosterman S.J."/>
            <person name="Derevnina L."/>
            <person name="Martin F."/>
            <person name="Koike S."/>
            <person name="Reyes Chin-Wo S."/>
            <person name="Mou B."/>
            <person name="Michelmore R."/>
        </authorList>
    </citation>
    <scope>NUCLEOTIDE SEQUENCE [LARGE SCALE GENOMIC DNA]</scope>
    <source>
        <strain evidence="4 5">R14</strain>
    </source>
</reference>
<comment type="caution">
    <text evidence="4">The sequence shown here is derived from an EMBL/GenBank/DDBJ whole genome shotgun (WGS) entry which is preliminary data.</text>
</comment>
<keyword evidence="1" id="KW-0862">Zinc</keyword>
<protein>
    <recommendedName>
        <fullName evidence="3">CCHC-type domain-containing protein</fullName>
    </recommendedName>
</protein>
<dbReference type="PROSITE" id="PS50158">
    <property type="entry name" value="ZF_CCHC"/>
    <property type="match status" value="1"/>
</dbReference>
<accession>A0A3M6VPY8</accession>
<dbReference type="Pfam" id="PF14223">
    <property type="entry name" value="Retrotran_gag_2"/>
    <property type="match status" value="1"/>
</dbReference>
<dbReference type="SMART" id="SM00343">
    <property type="entry name" value="ZnF_C2HC"/>
    <property type="match status" value="1"/>
</dbReference>
<dbReference type="SUPFAM" id="SSF57756">
    <property type="entry name" value="Retrovirus zinc finger-like domains"/>
    <property type="match status" value="1"/>
</dbReference>
<dbReference type="InterPro" id="IPR001878">
    <property type="entry name" value="Znf_CCHC"/>
</dbReference>
<dbReference type="GO" id="GO:0003676">
    <property type="term" value="F:nucleic acid binding"/>
    <property type="evidence" value="ECO:0007669"/>
    <property type="project" value="InterPro"/>
</dbReference>
<feature type="domain" description="CCHC-type" evidence="3">
    <location>
        <begin position="121"/>
        <end position="137"/>
    </location>
</feature>
<dbReference type="Gene3D" id="4.10.60.10">
    <property type="entry name" value="Zinc finger, CCHC-type"/>
    <property type="match status" value="1"/>
</dbReference>
<dbReference type="STRING" id="542832.A0A3M6VPY8"/>
<dbReference type="InterPro" id="IPR036875">
    <property type="entry name" value="Znf_CCHC_sf"/>
</dbReference>
<name>A0A3M6VPY8_9STRA</name>
<dbReference type="Pfam" id="PF00098">
    <property type="entry name" value="zf-CCHC"/>
    <property type="match status" value="1"/>
</dbReference>
<dbReference type="Pfam" id="PF22936">
    <property type="entry name" value="Pol_BBD"/>
    <property type="match status" value="1"/>
</dbReference>
<organism evidence="4 5">
    <name type="scientific">Peronospora effusa</name>
    <dbReference type="NCBI Taxonomy" id="542832"/>
    <lineage>
        <taxon>Eukaryota</taxon>
        <taxon>Sar</taxon>
        <taxon>Stramenopiles</taxon>
        <taxon>Oomycota</taxon>
        <taxon>Peronosporomycetes</taxon>
        <taxon>Peronosporales</taxon>
        <taxon>Peronosporaceae</taxon>
        <taxon>Peronospora</taxon>
    </lineage>
</organism>